<sequence length="267" mass="28931">MQLLLDSCNFSSQVWQPAYLGSHQIGAAGKSSLSGKARVISFRSKWGSRRSVSKVCCGGGLEDGLVRLRLAIPYHCNFGQHLCIVGSPESLGAWNIDQGVMMEWSDGDVWSADFDLPLQLGTELEYKYVVRSEDGSAYWKPGHNLCIRIPVSDAESWFPGSIAVRDAWDDSSRYIEVGVREAGDEEQLVSLSMERALRELDSVITQAFGMQESGLDPVAPELLAADRAVAAAARHAIALTKALKGASAPLKSLKPTESEGTEDVKGN</sequence>
<feature type="domain" description="CBM20" evidence="1">
    <location>
        <begin position="60"/>
        <end position="170"/>
    </location>
</feature>
<dbReference type="SUPFAM" id="SSF49452">
    <property type="entry name" value="Starch-binding domain-like"/>
    <property type="match status" value="1"/>
</dbReference>
<dbReference type="PANTHER" id="PTHR15048:SF0">
    <property type="entry name" value="STARCH-BINDING DOMAIN-CONTAINING PROTEIN 1"/>
    <property type="match status" value="1"/>
</dbReference>
<evidence type="ECO:0000259" key="1">
    <source>
        <dbReference type="PROSITE" id="PS51166"/>
    </source>
</evidence>
<dbReference type="InterPro" id="IPR002044">
    <property type="entry name" value="CBM20"/>
</dbReference>
<dbReference type="Proteomes" id="UP001491310">
    <property type="component" value="Unassembled WGS sequence"/>
</dbReference>
<evidence type="ECO:0000313" key="2">
    <source>
        <dbReference type="EMBL" id="KAK9917649.1"/>
    </source>
</evidence>
<gene>
    <name evidence="2" type="ORF">WJX75_006801</name>
</gene>
<dbReference type="SMART" id="SM01065">
    <property type="entry name" value="CBM_2"/>
    <property type="match status" value="1"/>
</dbReference>
<dbReference type="PROSITE" id="PS51166">
    <property type="entry name" value="CBM20"/>
    <property type="match status" value="1"/>
</dbReference>
<dbReference type="InterPro" id="IPR013784">
    <property type="entry name" value="Carb-bd-like_fold"/>
</dbReference>
<dbReference type="InterPro" id="IPR013783">
    <property type="entry name" value="Ig-like_fold"/>
</dbReference>
<comment type="caution">
    <text evidence="2">The sequence shown here is derived from an EMBL/GenBank/DDBJ whole genome shotgun (WGS) entry which is preliminary data.</text>
</comment>
<proteinExistence type="predicted"/>
<accession>A0ABR2Z0A9</accession>
<protein>
    <recommendedName>
        <fullName evidence="1">CBM20 domain-containing protein</fullName>
    </recommendedName>
</protein>
<organism evidence="2 3">
    <name type="scientific">Coccomyxa subellipsoidea</name>
    <dbReference type="NCBI Taxonomy" id="248742"/>
    <lineage>
        <taxon>Eukaryota</taxon>
        <taxon>Viridiplantae</taxon>
        <taxon>Chlorophyta</taxon>
        <taxon>core chlorophytes</taxon>
        <taxon>Trebouxiophyceae</taxon>
        <taxon>Trebouxiophyceae incertae sedis</taxon>
        <taxon>Coccomyxaceae</taxon>
        <taxon>Coccomyxa</taxon>
    </lineage>
</organism>
<dbReference type="CDD" id="cd05467">
    <property type="entry name" value="CBM20"/>
    <property type="match status" value="1"/>
</dbReference>
<dbReference type="EMBL" id="JALJOT010000002">
    <property type="protein sequence ID" value="KAK9917649.1"/>
    <property type="molecule type" value="Genomic_DNA"/>
</dbReference>
<reference evidence="2 3" key="1">
    <citation type="journal article" date="2024" name="Nat. Commun.">
        <title>Phylogenomics reveals the evolutionary origins of lichenization in chlorophyte algae.</title>
        <authorList>
            <person name="Puginier C."/>
            <person name="Libourel C."/>
            <person name="Otte J."/>
            <person name="Skaloud P."/>
            <person name="Haon M."/>
            <person name="Grisel S."/>
            <person name="Petersen M."/>
            <person name="Berrin J.G."/>
            <person name="Delaux P.M."/>
            <person name="Dal Grande F."/>
            <person name="Keller J."/>
        </authorList>
    </citation>
    <scope>NUCLEOTIDE SEQUENCE [LARGE SCALE GENOMIC DNA]</scope>
    <source>
        <strain evidence="2 3">SAG 216-7</strain>
    </source>
</reference>
<dbReference type="Gene3D" id="2.60.40.10">
    <property type="entry name" value="Immunoglobulins"/>
    <property type="match status" value="1"/>
</dbReference>
<evidence type="ECO:0000313" key="3">
    <source>
        <dbReference type="Proteomes" id="UP001491310"/>
    </source>
</evidence>
<dbReference type="Pfam" id="PF00686">
    <property type="entry name" value="CBM_20"/>
    <property type="match status" value="1"/>
</dbReference>
<name>A0ABR2Z0A9_9CHLO</name>
<dbReference type="PANTHER" id="PTHR15048">
    <property type="entry name" value="STARCH-BINDING DOMAIN-CONTAINING PROTEIN 1"/>
    <property type="match status" value="1"/>
</dbReference>
<keyword evidence="3" id="KW-1185">Reference proteome</keyword>